<dbReference type="RefSeq" id="WP_185658508.1">
    <property type="nucleotide sequence ID" value="NZ_CAWPOO010000001.1"/>
</dbReference>
<organism evidence="2 3">
    <name type="scientific">Pelagicoccus albus</name>
    <dbReference type="NCBI Taxonomy" id="415222"/>
    <lineage>
        <taxon>Bacteria</taxon>
        <taxon>Pseudomonadati</taxon>
        <taxon>Verrucomicrobiota</taxon>
        <taxon>Opitutia</taxon>
        <taxon>Puniceicoccales</taxon>
        <taxon>Pelagicoccaceae</taxon>
        <taxon>Pelagicoccus</taxon>
    </lineage>
</organism>
<evidence type="ECO:0000256" key="1">
    <source>
        <dbReference type="SAM" id="Phobius"/>
    </source>
</evidence>
<feature type="transmembrane region" description="Helical" evidence="1">
    <location>
        <begin position="64"/>
        <end position="84"/>
    </location>
</feature>
<comment type="caution">
    <text evidence="2">The sequence shown here is derived from an EMBL/GenBank/DDBJ whole genome shotgun (WGS) entry which is preliminary data.</text>
</comment>
<dbReference type="Proteomes" id="UP000526501">
    <property type="component" value="Unassembled WGS sequence"/>
</dbReference>
<keyword evidence="3" id="KW-1185">Reference proteome</keyword>
<keyword evidence="1" id="KW-1133">Transmembrane helix</keyword>
<keyword evidence="1" id="KW-0472">Membrane</keyword>
<keyword evidence="1" id="KW-0812">Transmembrane</keyword>
<dbReference type="Pfam" id="PF04367">
    <property type="entry name" value="DUF502"/>
    <property type="match status" value="1"/>
</dbReference>
<evidence type="ECO:0000313" key="3">
    <source>
        <dbReference type="Proteomes" id="UP000526501"/>
    </source>
</evidence>
<name>A0A7X1B2Y7_9BACT</name>
<sequence length="231" mass="25742">MFAKLRKSFLSGLILLAPIGITYFVFNWLVIKVGGSVKEPLLKFLFIPEDLVSKENLSMFWDTVATIIVLLAITILGFLSRYFIAKYLISLGERFLNNVPIINTVYTSVKQIVDTFSTQNRAIFQKVVLVEFPKEGSYALGFLTGDGKGEIQYKTDDFLQNVFVPTTPNPTSGFLVMMKKENIQELDMTVGQGMKLIISGGAVAPIYPPVAESLDFKEKEGKEETSSRDAS</sequence>
<proteinExistence type="predicted"/>
<dbReference type="PANTHER" id="PTHR31876:SF26">
    <property type="entry name" value="PROTEIN LIKE COV 2"/>
    <property type="match status" value="1"/>
</dbReference>
<accession>A0A7X1B2Y7</accession>
<dbReference type="EMBL" id="JACHVC010000001">
    <property type="protein sequence ID" value="MBC2604617.1"/>
    <property type="molecule type" value="Genomic_DNA"/>
</dbReference>
<dbReference type="PANTHER" id="PTHR31876">
    <property type="entry name" value="COV-LIKE PROTEIN 1"/>
    <property type="match status" value="1"/>
</dbReference>
<evidence type="ECO:0000313" key="2">
    <source>
        <dbReference type="EMBL" id="MBC2604617.1"/>
    </source>
</evidence>
<reference evidence="2 3" key="1">
    <citation type="submission" date="2020-07" db="EMBL/GenBank/DDBJ databases">
        <authorList>
            <person name="Feng X."/>
        </authorList>
    </citation>
    <scope>NUCLEOTIDE SEQUENCE [LARGE SCALE GENOMIC DNA]</scope>
    <source>
        <strain evidence="2 3">JCM23202</strain>
    </source>
</reference>
<protein>
    <submittedName>
        <fullName evidence="2">DUF502 domain-containing protein</fullName>
    </submittedName>
</protein>
<gene>
    <name evidence="2" type="ORF">H5P27_00955</name>
</gene>
<feature type="transmembrane region" description="Helical" evidence="1">
    <location>
        <begin position="12"/>
        <end position="31"/>
    </location>
</feature>
<dbReference type="AlphaFoldDB" id="A0A7X1B2Y7"/>
<dbReference type="InterPro" id="IPR007462">
    <property type="entry name" value="COV1-like"/>
</dbReference>